<comment type="caution">
    <text evidence="2">The sequence shown here is derived from an EMBL/GenBank/DDBJ whole genome shotgun (WGS) entry which is preliminary data.</text>
</comment>
<keyword evidence="3" id="KW-1185">Reference proteome</keyword>
<accession>A0A8S4MNH4</accession>
<dbReference type="EMBL" id="CAKMNS010000187">
    <property type="protein sequence ID" value="CAH1277194.1"/>
    <property type="molecule type" value="Genomic_DNA"/>
</dbReference>
<gene>
    <name evidence="2" type="primary">KDM8</name>
    <name evidence="2" type="ORF">BLAG_LOCUS26031</name>
</gene>
<dbReference type="OrthoDB" id="416253at2759"/>
<reference evidence="2" key="1">
    <citation type="submission" date="2022-01" db="EMBL/GenBank/DDBJ databases">
        <authorList>
            <person name="Braso-Vives M."/>
        </authorList>
    </citation>
    <scope>NUCLEOTIDE SEQUENCE</scope>
</reference>
<dbReference type="Pfam" id="PF13621">
    <property type="entry name" value="Cupin_8"/>
    <property type="match status" value="1"/>
</dbReference>
<feature type="domain" description="Cupin-like" evidence="1">
    <location>
        <begin position="106"/>
        <end position="263"/>
    </location>
</feature>
<dbReference type="Proteomes" id="UP000838412">
    <property type="component" value="Unassembled WGS sequence"/>
</dbReference>
<dbReference type="InterPro" id="IPR041667">
    <property type="entry name" value="Cupin_8"/>
</dbReference>
<dbReference type="AlphaFoldDB" id="A0A8S4MNH4"/>
<proteinExistence type="predicted"/>
<evidence type="ECO:0000259" key="1">
    <source>
        <dbReference type="Pfam" id="PF13621"/>
    </source>
</evidence>
<protein>
    <submittedName>
        <fullName evidence="2">KDM8 protein</fullName>
    </submittedName>
</protein>
<sequence length="288" mass="32730">MKRMRNHCCENLRGGVFLPTCSLEAPCVLKSSCGAQCEGTVRRYRDAPRVDEPKPSSHETTFAIRTPRRCDVGADSQILQKCHLQPFGCHKPPSETVKVVNTVPDPETFYRDYIQTSTPVLMKGGAAHWPAVQKWPGNEAYLVEEFGDEVLKVDYRKTWNNDFPKKKRMKIRDFLKIYREESVYLDSPVGLRSPFYKDMELPACLDCPDQAAKLTGFNMLYSSGNTSYVIHHDGQDNILTLVSGRKSVVVIDPKFAKHLYANDFTVLPVRDDKIPNDRGLIKINVMLD</sequence>
<organism evidence="2 3">
    <name type="scientific">Branchiostoma lanceolatum</name>
    <name type="common">Common lancelet</name>
    <name type="synonym">Amphioxus lanceolatum</name>
    <dbReference type="NCBI Taxonomy" id="7740"/>
    <lineage>
        <taxon>Eukaryota</taxon>
        <taxon>Metazoa</taxon>
        <taxon>Chordata</taxon>
        <taxon>Cephalochordata</taxon>
        <taxon>Leptocardii</taxon>
        <taxon>Amphioxiformes</taxon>
        <taxon>Branchiostomatidae</taxon>
        <taxon>Branchiostoma</taxon>
    </lineage>
</organism>
<dbReference type="SUPFAM" id="SSF51197">
    <property type="entry name" value="Clavaminate synthase-like"/>
    <property type="match status" value="1"/>
</dbReference>
<dbReference type="PANTHER" id="PTHR12461:SF91">
    <property type="entry name" value="JMJC DOMAIN-CONTAINING PROTEIN"/>
    <property type="match status" value="1"/>
</dbReference>
<evidence type="ECO:0000313" key="3">
    <source>
        <dbReference type="Proteomes" id="UP000838412"/>
    </source>
</evidence>
<dbReference type="Gene3D" id="2.60.120.650">
    <property type="entry name" value="Cupin"/>
    <property type="match status" value="1"/>
</dbReference>
<evidence type="ECO:0000313" key="2">
    <source>
        <dbReference type="EMBL" id="CAH1277194.1"/>
    </source>
</evidence>
<dbReference type="PANTHER" id="PTHR12461">
    <property type="entry name" value="HYPOXIA-INDUCIBLE FACTOR 1 ALPHA INHIBITOR-RELATED"/>
    <property type="match status" value="1"/>
</dbReference>
<name>A0A8S4MNH4_BRALA</name>